<dbReference type="Gene3D" id="1.10.4200.10">
    <property type="entry name" value="Triphosphoribosyl-dephospho-CoA protein"/>
    <property type="match status" value="1"/>
</dbReference>
<keyword evidence="5" id="KW-0067">ATP-binding</keyword>
<comment type="catalytic activity">
    <reaction evidence="1">
        <text>3'-dephospho-CoA + ATP = 2'-(5''-triphospho-alpha-D-ribosyl)-3'-dephospho-CoA + adenine</text>
        <dbReference type="Rhea" id="RHEA:15117"/>
        <dbReference type="ChEBI" id="CHEBI:16708"/>
        <dbReference type="ChEBI" id="CHEBI:30616"/>
        <dbReference type="ChEBI" id="CHEBI:57328"/>
        <dbReference type="ChEBI" id="CHEBI:61378"/>
        <dbReference type="EC" id="2.4.2.52"/>
    </reaction>
</comment>
<proteinExistence type="predicted"/>
<dbReference type="EC" id="2.4.2.52" evidence="2"/>
<reference evidence="6 7" key="1">
    <citation type="submission" date="2019-04" db="EMBL/GenBank/DDBJ databases">
        <title>Geobacter oryzae sp. nov., ferric-reducing bacteria isolated from paddy soil.</title>
        <authorList>
            <person name="Xu Z."/>
            <person name="Masuda Y."/>
            <person name="Itoh H."/>
            <person name="Senoo K."/>
        </authorList>
    </citation>
    <scope>NUCLEOTIDE SEQUENCE [LARGE SCALE GENOMIC DNA]</scope>
    <source>
        <strain evidence="6 7">Red111</strain>
    </source>
</reference>
<dbReference type="GO" id="GO:0051191">
    <property type="term" value="P:prosthetic group biosynthetic process"/>
    <property type="evidence" value="ECO:0007669"/>
    <property type="project" value="TreeGrafter"/>
</dbReference>
<evidence type="ECO:0000256" key="2">
    <source>
        <dbReference type="ARBA" id="ARBA00012074"/>
    </source>
</evidence>
<dbReference type="EMBL" id="SRSC01000001">
    <property type="protein sequence ID" value="TGU75268.1"/>
    <property type="molecule type" value="Genomic_DNA"/>
</dbReference>
<dbReference type="RefSeq" id="WP_135868812.1">
    <property type="nucleotide sequence ID" value="NZ_SRSC01000001.1"/>
</dbReference>
<evidence type="ECO:0000256" key="1">
    <source>
        <dbReference type="ARBA" id="ARBA00001210"/>
    </source>
</evidence>
<organism evidence="6 7">
    <name type="scientific">Geomonas terrae</name>
    <dbReference type="NCBI Taxonomy" id="2562681"/>
    <lineage>
        <taxon>Bacteria</taxon>
        <taxon>Pseudomonadati</taxon>
        <taxon>Thermodesulfobacteriota</taxon>
        <taxon>Desulfuromonadia</taxon>
        <taxon>Geobacterales</taxon>
        <taxon>Geobacteraceae</taxon>
        <taxon>Geomonas</taxon>
    </lineage>
</organism>
<evidence type="ECO:0000313" key="7">
    <source>
        <dbReference type="Proteomes" id="UP000306416"/>
    </source>
</evidence>
<dbReference type="Pfam" id="PF01874">
    <property type="entry name" value="CitG"/>
    <property type="match status" value="1"/>
</dbReference>
<dbReference type="PANTHER" id="PTHR30201">
    <property type="entry name" value="TRIPHOSPHORIBOSYL-DEPHOSPHO-COA SYNTHASE"/>
    <property type="match status" value="1"/>
</dbReference>
<name>A0A4S1CN43_9BACT</name>
<dbReference type="AlphaFoldDB" id="A0A4S1CN43"/>
<gene>
    <name evidence="6" type="ORF">E4633_03195</name>
</gene>
<sequence>MTAHLTRLTNNLVRGAFMELYLTPKPGLVDLCDSGSHPELSVERMEASLKIVSLYLLDLCDAVARGEELNEQVRLGVAAESAVQRAIGTSCHKGYIFLAGLMLCASACSNGRDEDALRASITRLAALFFDQGEPGAAHRVRNRFQGGGLREEALAGLPSLFDEALPVFRREMASGGNRGSAIFAMLGRLMQTVEDSTALRRCGRSGLKTIREDGRHLERMIAQRDDFLAFLAERNAHYASRNLTMGGVAGLLALGLAWLSHTGELEAA</sequence>
<comment type="caution">
    <text evidence="6">The sequence shown here is derived from an EMBL/GenBank/DDBJ whole genome shotgun (WGS) entry which is preliminary data.</text>
</comment>
<keyword evidence="3" id="KW-0808">Transferase</keyword>
<evidence type="ECO:0000256" key="3">
    <source>
        <dbReference type="ARBA" id="ARBA00022679"/>
    </source>
</evidence>
<evidence type="ECO:0000256" key="4">
    <source>
        <dbReference type="ARBA" id="ARBA00022741"/>
    </source>
</evidence>
<dbReference type="PANTHER" id="PTHR30201:SF2">
    <property type="entry name" value="2-(5''-TRIPHOSPHORIBOSYL)-3'-DEPHOSPHOCOENZYME-A SYNTHASE"/>
    <property type="match status" value="1"/>
</dbReference>
<accession>A0A4S1CN43</accession>
<dbReference type="GO" id="GO:0005524">
    <property type="term" value="F:ATP binding"/>
    <property type="evidence" value="ECO:0007669"/>
    <property type="project" value="UniProtKB-KW"/>
</dbReference>
<protein>
    <recommendedName>
        <fullName evidence="2">triphosphoribosyl-dephospho-CoA synthase</fullName>
        <ecNumber evidence="2">2.4.2.52</ecNumber>
    </recommendedName>
</protein>
<dbReference type="Proteomes" id="UP000306416">
    <property type="component" value="Unassembled WGS sequence"/>
</dbReference>
<dbReference type="GO" id="GO:0046917">
    <property type="term" value="F:triphosphoribosyl-dephospho-CoA synthase activity"/>
    <property type="evidence" value="ECO:0007669"/>
    <property type="project" value="UniProtKB-EC"/>
</dbReference>
<evidence type="ECO:0000313" key="6">
    <source>
        <dbReference type="EMBL" id="TGU75268.1"/>
    </source>
</evidence>
<keyword evidence="4" id="KW-0547">Nucleotide-binding</keyword>
<evidence type="ECO:0000256" key="5">
    <source>
        <dbReference type="ARBA" id="ARBA00022840"/>
    </source>
</evidence>
<keyword evidence="7" id="KW-1185">Reference proteome</keyword>
<dbReference type="InterPro" id="IPR002736">
    <property type="entry name" value="CitG"/>
</dbReference>